<evidence type="ECO:0000313" key="2">
    <source>
        <dbReference type="Proteomes" id="UP000887104"/>
    </source>
</evidence>
<organism evidence="1 2">
    <name type="scientific">Shewanella sairae</name>
    <dbReference type="NCBI Taxonomy" id="190310"/>
    <lineage>
        <taxon>Bacteria</taxon>
        <taxon>Pseudomonadati</taxon>
        <taxon>Pseudomonadota</taxon>
        <taxon>Gammaproteobacteria</taxon>
        <taxon>Alteromonadales</taxon>
        <taxon>Shewanellaceae</taxon>
        <taxon>Shewanella</taxon>
    </lineage>
</organism>
<keyword evidence="2" id="KW-1185">Reference proteome</keyword>
<name>A0ABQ4PRV5_9GAMM</name>
<gene>
    <name evidence="1" type="ORF">TUM4438_45690</name>
</gene>
<proteinExistence type="predicted"/>
<evidence type="ECO:0000313" key="1">
    <source>
        <dbReference type="EMBL" id="GIU52599.1"/>
    </source>
</evidence>
<reference evidence="1" key="1">
    <citation type="submission" date="2021-05" db="EMBL/GenBank/DDBJ databases">
        <title>Molecular characterization for Shewanella algae harboring chromosomal blaOXA-55-like strains isolated from clinical and environment sample.</title>
        <authorList>
            <person name="Ohama Y."/>
            <person name="Aoki K."/>
            <person name="Harada S."/>
            <person name="Moriya K."/>
            <person name="Ishii Y."/>
            <person name="Tateda K."/>
        </authorList>
    </citation>
    <scope>NUCLEOTIDE SEQUENCE</scope>
    <source>
        <strain evidence="1">JCM 11563</strain>
    </source>
</reference>
<accession>A0ABQ4PRV5</accession>
<dbReference type="EMBL" id="BPEY01000205">
    <property type="protein sequence ID" value="GIU52599.1"/>
    <property type="molecule type" value="Genomic_DNA"/>
</dbReference>
<dbReference type="Proteomes" id="UP000887104">
    <property type="component" value="Unassembled WGS sequence"/>
</dbReference>
<sequence length="45" mass="5337">MKGKTEKKLRVILTFPNRANQLTIFCPKIGFKCINTKIWNYPLMH</sequence>
<protein>
    <submittedName>
        <fullName evidence="1">Uncharacterized protein</fullName>
    </submittedName>
</protein>
<comment type="caution">
    <text evidence="1">The sequence shown here is derived from an EMBL/GenBank/DDBJ whole genome shotgun (WGS) entry which is preliminary data.</text>
</comment>